<dbReference type="SUPFAM" id="SSF69618">
    <property type="entry name" value="HemD-like"/>
    <property type="match status" value="1"/>
</dbReference>
<dbReference type="InterPro" id="IPR003754">
    <property type="entry name" value="4pyrrol_synth_uPrphyn_synth"/>
</dbReference>
<comment type="caution">
    <text evidence="2">The sequence shown here is derived from an EMBL/GenBank/DDBJ whole genome shotgun (WGS) entry which is preliminary data.</text>
</comment>
<protein>
    <submittedName>
        <fullName evidence="2">Uroporphyrinogen-III synthase</fullName>
        <ecNumber evidence="2">4.2.1.75</ecNumber>
    </submittedName>
</protein>
<reference evidence="2 3" key="1">
    <citation type="submission" date="2013-03" db="EMBL/GenBank/DDBJ databases">
        <authorList>
            <person name="Fiebig A."/>
            <person name="Goeker M."/>
            <person name="Klenk H.-P.P."/>
        </authorList>
    </citation>
    <scope>NUCLEOTIDE SEQUENCE [LARGE SCALE GENOMIC DNA]</scope>
    <source>
        <strain evidence="2 3">DSM 17492</strain>
    </source>
</reference>
<dbReference type="EC" id="4.2.1.75" evidence="2"/>
<evidence type="ECO:0000313" key="3">
    <source>
        <dbReference type="Proteomes" id="UP000025047"/>
    </source>
</evidence>
<feature type="domain" description="Tetrapyrrole biosynthesis uroporphyrinogen III synthase" evidence="1">
    <location>
        <begin position="30"/>
        <end position="223"/>
    </location>
</feature>
<organism evidence="2 3">
    <name type="scientific">Limimaricola hongkongensis DSM 17492</name>
    <dbReference type="NCBI Taxonomy" id="1122180"/>
    <lineage>
        <taxon>Bacteria</taxon>
        <taxon>Pseudomonadati</taxon>
        <taxon>Pseudomonadota</taxon>
        <taxon>Alphaproteobacteria</taxon>
        <taxon>Rhodobacterales</taxon>
        <taxon>Paracoccaceae</taxon>
        <taxon>Limimaricola</taxon>
    </lineage>
</organism>
<gene>
    <name evidence="2" type="ORF">Lokhon_00719</name>
</gene>
<keyword evidence="2" id="KW-0456">Lyase</keyword>
<dbReference type="eggNOG" id="COG1587">
    <property type="taxonomic scope" value="Bacteria"/>
</dbReference>
<keyword evidence="3" id="KW-1185">Reference proteome</keyword>
<sequence length="243" mass="24456">MAEPILLLTRPVPAARRFLAELEIAAGRHLQAVIAPLIRIDAVTPPRPAPDPAALILTSERGAEGAARMGYAGLPAWCVGPRTAQAARAAGLVPRDGGGTAETMLPAILAAPDAGPLLHLRGDHQRGDLVARLRAAGRDCAEAVVYAQTAQPLPPQGRALLDGAVPVIAPVFSPRSAALLAGCGPIAAPVAVVAISAAAARPFAAPGLTVSIAARPEASAMIEATLGAHAAFGSRDRCPPSGA</sequence>
<dbReference type="GO" id="GO:0004852">
    <property type="term" value="F:uroporphyrinogen-III synthase activity"/>
    <property type="evidence" value="ECO:0007669"/>
    <property type="project" value="UniProtKB-EC"/>
</dbReference>
<name>A0A017HFB2_9RHOB</name>
<accession>A0A017HFB2</accession>
<evidence type="ECO:0000313" key="2">
    <source>
        <dbReference type="EMBL" id="EYD73192.1"/>
    </source>
</evidence>
<dbReference type="GO" id="GO:0033014">
    <property type="term" value="P:tetrapyrrole biosynthetic process"/>
    <property type="evidence" value="ECO:0007669"/>
    <property type="project" value="InterPro"/>
</dbReference>
<dbReference type="AlphaFoldDB" id="A0A017HFB2"/>
<dbReference type="CDD" id="cd06578">
    <property type="entry name" value="HemD"/>
    <property type="match status" value="1"/>
</dbReference>
<dbReference type="InterPro" id="IPR036108">
    <property type="entry name" value="4pyrrol_syn_uPrphyn_synt_sf"/>
</dbReference>
<dbReference type="EMBL" id="APGJ01000003">
    <property type="protein sequence ID" value="EYD73192.1"/>
    <property type="molecule type" value="Genomic_DNA"/>
</dbReference>
<dbReference type="Pfam" id="PF02602">
    <property type="entry name" value="HEM4"/>
    <property type="match status" value="1"/>
</dbReference>
<dbReference type="Gene3D" id="3.40.50.10090">
    <property type="match status" value="1"/>
</dbReference>
<evidence type="ECO:0000259" key="1">
    <source>
        <dbReference type="Pfam" id="PF02602"/>
    </source>
</evidence>
<dbReference type="PATRIC" id="fig|1122180.6.peg.717"/>
<dbReference type="STRING" id="1122180.Lokhon_00719"/>
<dbReference type="RefSeq" id="WP_017927780.1">
    <property type="nucleotide sequence ID" value="NZ_KB822996.1"/>
</dbReference>
<dbReference type="Proteomes" id="UP000025047">
    <property type="component" value="Unassembled WGS sequence"/>
</dbReference>
<proteinExistence type="predicted"/>
<dbReference type="HOGENOM" id="CLU_011276_10_0_5"/>